<protein>
    <submittedName>
        <fullName evidence="1">Uncharacterized protein</fullName>
    </submittedName>
</protein>
<proteinExistence type="predicted"/>
<evidence type="ECO:0000313" key="2">
    <source>
        <dbReference type="Proteomes" id="UP000886501"/>
    </source>
</evidence>
<accession>A0ACB6ZNP7</accession>
<name>A0ACB6ZNP7_THEGA</name>
<reference evidence="1" key="1">
    <citation type="submission" date="2019-10" db="EMBL/GenBank/DDBJ databases">
        <authorList>
            <consortium name="DOE Joint Genome Institute"/>
            <person name="Kuo A."/>
            <person name="Miyauchi S."/>
            <person name="Kiss E."/>
            <person name="Drula E."/>
            <person name="Kohler A."/>
            <person name="Sanchez-Garcia M."/>
            <person name="Andreopoulos B."/>
            <person name="Barry K.W."/>
            <person name="Bonito G."/>
            <person name="Buee M."/>
            <person name="Carver A."/>
            <person name="Chen C."/>
            <person name="Cichocki N."/>
            <person name="Clum A."/>
            <person name="Culley D."/>
            <person name="Crous P.W."/>
            <person name="Fauchery L."/>
            <person name="Girlanda M."/>
            <person name="Hayes R."/>
            <person name="Keri Z."/>
            <person name="Labutti K."/>
            <person name="Lipzen A."/>
            <person name="Lombard V."/>
            <person name="Magnuson J."/>
            <person name="Maillard F."/>
            <person name="Morin E."/>
            <person name="Murat C."/>
            <person name="Nolan M."/>
            <person name="Ohm R."/>
            <person name="Pangilinan J."/>
            <person name="Pereira M."/>
            <person name="Perotto S."/>
            <person name="Peter M."/>
            <person name="Riley R."/>
            <person name="Sitrit Y."/>
            <person name="Stielow B."/>
            <person name="Szollosi G."/>
            <person name="Zifcakova L."/>
            <person name="Stursova M."/>
            <person name="Spatafora J.W."/>
            <person name="Tedersoo L."/>
            <person name="Vaario L.-M."/>
            <person name="Yamada A."/>
            <person name="Yan M."/>
            <person name="Wang P."/>
            <person name="Xu J."/>
            <person name="Bruns T."/>
            <person name="Baldrian P."/>
            <person name="Vilgalys R."/>
            <person name="Henrissat B."/>
            <person name="Grigoriev I.V."/>
            <person name="Hibbett D."/>
            <person name="Nagy L.G."/>
            <person name="Martin F.M."/>
        </authorList>
    </citation>
    <scope>NUCLEOTIDE SEQUENCE</scope>
    <source>
        <strain evidence="1">P2</strain>
    </source>
</reference>
<sequence length="334" mass="37179">MPSTNQQSLKENAAVSKQPTRKNRGRRSRKQTLNPGHHSCCWDKSSAHESLLASSRNSLTSEEFCKTSVIGFPAAGCFATPVKGRQRVNANSHNDVSNDASSPEAGGSPFRPLGATANRSRPPFLSPLYSPRKPRNARAARPVRAMMDIFLDSRARSDIEDESDDESIRDIGRRLGISKYMSTPESPTPPSSRASSRETDSIFSTPTRASKCFSPRRSPSRRPRFYLWRAQEDRESPLKLTASPRANKPWTLASQRDGFWRREAERLRSCAPKALLPSWHLGLTGQEGDEDTERLMTLADVSLTELELGMSELDLGPPEHQGFEVLGDRSTANW</sequence>
<keyword evidence="2" id="KW-1185">Reference proteome</keyword>
<organism evidence="1 2">
    <name type="scientific">Thelephora ganbajun</name>
    <name type="common">Ganba fungus</name>
    <dbReference type="NCBI Taxonomy" id="370292"/>
    <lineage>
        <taxon>Eukaryota</taxon>
        <taxon>Fungi</taxon>
        <taxon>Dikarya</taxon>
        <taxon>Basidiomycota</taxon>
        <taxon>Agaricomycotina</taxon>
        <taxon>Agaricomycetes</taxon>
        <taxon>Thelephorales</taxon>
        <taxon>Thelephoraceae</taxon>
        <taxon>Thelephora</taxon>
    </lineage>
</organism>
<gene>
    <name evidence="1" type="ORF">BDM02DRAFT_950915</name>
</gene>
<dbReference type="Proteomes" id="UP000886501">
    <property type="component" value="Unassembled WGS sequence"/>
</dbReference>
<reference evidence="1" key="2">
    <citation type="journal article" date="2020" name="Nat. Commun.">
        <title>Large-scale genome sequencing of mycorrhizal fungi provides insights into the early evolution of symbiotic traits.</title>
        <authorList>
            <person name="Miyauchi S."/>
            <person name="Kiss E."/>
            <person name="Kuo A."/>
            <person name="Drula E."/>
            <person name="Kohler A."/>
            <person name="Sanchez-Garcia M."/>
            <person name="Morin E."/>
            <person name="Andreopoulos B."/>
            <person name="Barry K.W."/>
            <person name="Bonito G."/>
            <person name="Buee M."/>
            <person name="Carver A."/>
            <person name="Chen C."/>
            <person name="Cichocki N."/>
            <person name="Clum A."/>
            <person name="Culley D."/>
            <person name="Crous P.W."/>
            <person name="Fauchery L."/>
            <person name="Girlanda M."/>
            <person name="Hayes R.D."/>
            <person name="Keri Z."/>
            <person name="LaButti K."/>
            <person name="Lipzen A."/>
            <person name="Lombard V."/>
            <person name="Magnuson J."/>
            <person name="Maillard F."/>
            <person name="Murat C."/>
            <person name="Nolan M."/>
            <person name="Ohm R.A."/>
            <person name="Pangilinan J."/>
            <person name="Pereira M.F."/>
            <person name="Perotto S."/>
            <person name="Peter M."/>
            <person name="Pfister S."/>
            <person name="Riley R."/>
            <person name="Sitrit Y."/>
            <person name="Stielow J.B."/>
            <person name="Szollosi G."/>
            <person name="Zifcakova L."/>
            <person name="Stursova M."/>
            <person name="Spatafora J.W."/>
            <person name="Tedersoo L."/>
            <person name="Vaario L.M."/>
            <person name="Yamada A."/>
            <person name="Yan M."/>
            <person name="Wang P."/>
            <person name="Xu J."/>
            <person name="Bruns T."/>
            <person name="Baldrian P."/>
            <person name="Vilgalys R."/>
            <person name="Dunand C."/>
            <person name="Henrissat B."/>
            <person name="Grigoriev I.V."/>
            <person name="Hibbett D."/>
            <person name="Nagy L.G."/>
            <person name="Martin F.M."/>
        </authorList>
    </citation>
    <scope>NUCLEOTIDE SEQUENCE</scope>
    <source>
        <strain evidence="1">P2</strain>
    </source>
</reference>
<evidence type="ECO:0000313" key="1">
    <source>
        <dbReference type="EMBL" id="KAF9651063.1"/>
    </source>
</evidence>
<dbReference type="EMBL" id="MU117978">
    <property type="protein sequence ID" value="KAF9651063.1"/>
    <property type="molecule type" value="Genomic_DNA"/>
</dbReference>
<comment type="caution">
    <text evidence="1">The sequence shown here is derived from an EMBL/GenBank/DDBJ whole genome shotgun (WGS) entry which is preliminary data.</text>
</comment>